<evidence type="ECO:0000256" key="9">
    <source>
        <dbReference type="ARBA" id="ARBA00023160"/>
    </source>
</evidence>
<keyword evidence="5 14" id="KW-0444">Lipid biosynthesis</keyword>
<comment type="caution">
    <text evidence="18">The sequence shown here is derived from an EMBL/GenBank/DDBJ whole genome shotgun (WGS) entry which is preliminary data.</text>
</comment>
<dbReference type="InterPro" id="IPR000794">
    <property type="entry name" value="Beta-ketoacyl_synthase"/>
</dbReference>
<gene>
    <name evidence="18" type="ORF">JOF53_006863</name>
</gene>
<proteinExistence type="inferred from homology"/>
<evidence type="ECO:0000256" key="5">
    <source>
        <dbReference type="ARBA" id="ARBA00022516"/>
    </source>
</evidence>
<comment type="pathway">
    <text evidence="1 14">Lipid metabolism; fatty acid biosynthesis.</text>
</comment>
<protein>
    <recommendedName>
        <fullName evidence="4 14">3-oxoacyl-[acyl-carrier-protein] synthase 2</fullName>
        <ecNumber evidence="3 14">2.3.1.179</ecNumber>
    </recommendedName>
</protein>
<feature type="region of interest" description="Disordered" evidence="16">
    <location>
        <begin position="204"/>
        <end position="223"/>
    </location>
</feature>
<evidence type="ECO:0000313" key="18">
    <source>
        <dbReference type="EMBL" id="MBP2477991.1"/>
    </source>
</evidence>
<evidence type="ECO:0000256" key="7">
    <source>
        <dbReference type="ARBA" id="ARBA00022832"/>
    </source>
</evidence>
<reference evidence="18 19" key="1">
    <citation type="submission" date="2021-03" db="EMBL/GenBank/DDBJ databases">
        <title>Sequencing the genomes of 1000 actinobacteria strains.</title>
        <authorList>
            <person name="Klenk H.-P."/>
        </authorList>
    </citation>
    <scope>NUCLEOTIDE SEQUENCE [LARGE SCALE GENOMIC DNA]</scope>
    <source>
        <strain evidence="18 19">DSM 44580</strain>
    </source>
</reference>
<dbReference type="Gene3D" id="3.40.47.10">
    <property type="match status" value="1"/>
</dbReference>
<dbReference type="SMART" id="SM00825">
    <property type="entry name" value="PKS_KS"/>
    <property type="match status" value="1"/>
</dbReference>
<dbReference type="InterPro" id="IPR020841">
    <property type="entry name" value="PKS_Beta-ketoAc_synthase_dom"/>
</dbReference>
<sequence>MTEVVITGLGTVSPLGATTADTWAGLLAGRSGVQVLTDDWARELPARLAARMVVDPATLLDRVQARRIDRSTQAALVAAREAWTDAGLEKGAVDPNRVAVVLGTGIGGVGTLLDNYQALTDRGYRRVSPRMVQMIMPNSAAATVSIDLDARAGAICPTSACATGAEALAHALDLIRLGRADVVITGGTEACVRSVTMAGFAQAQAMSTRNDEPERASRPYDKGRDGFVLGEGAAVLVIERADVAKARGRTPYATFAGAAITSDAYDMVGLHPEGDGQIRAMTTALREADLTAADIKHVNAHATATPGGDMIEAKAIHDVFGDTALVSATKSMTGHLLGAAGALEAVATVLAVHHDIAPPTLNLEDPEDTLRIQVTRGEPVKLPINAALSNSFGFGGHNTALVFRKP</sequence>
<keyword evidence="8" id="KW-0443">Lipid metabolism</keyword>
<dbReference type="CDD" id="cd00834">
    <property type="entry name" value="KAS_I_II"/>
    <property type="match status" value="1"/>
</dbReference>
<evidence type="ECO:0000259" key="17">
    <source>
        <dbReference type="PROSITE" id="PS52004"/>
    </source>
</evidence>
<dbReference type="SUPFAM" id="SSF53901">
    <property type="entry name" value="Thiolase-like"/>
    <property type="match status" value="2"/>
</dbReference>
<evidence type="ECO:0000256" key="14">
    <source>
        <dbReference type="PIRNR" id="PIRNR000447"/>
    </source>
</evidence>
<dbReference type="PANTHER" id="PTHR11712">
    <property type="entry name" value="POLYKETIDE SYNTHASE-RELATED"/>
    <property type="match status" value="1"/>
</dbReference>
<dbReference type="PANTHER" id="PTHR11712:SF336">
    <property type="entry name" value="3-OXOACYL-[ACYL-CARRIER-PROTEIN] SYNTHASE, MITOCHONDRIAL"/>
    <property type="match status" value="1"/>
</dbReference>
<comment type="catalytic activity">
    <reaction evidence="12 14">
        <text>(9Z)-hexadecenoyl-[ACP] + malonyl-[ACP] + H(+) = 3-oxo-(11Z)-octadecenoyl-[ACP] + holo-[ACP] + CO2</text>
        <dbReference type="Rhea" id="RHEA:55040"/>
        <dbReference type="Rhea" id="RHEA-COMP:9623"/>
        <dbReference type="Rhea" id="RHEA-COMP:9685"/>
        <dbReference type="Rhea" id="RHEA-COMP:10800"/>
        <dbReference type="Rhea" id="RHEA-COMP:14074"/>
        <dbReference type="ChEBI" id="CHEBI:15378"/>
        <dbReference type="ChEBI" id="CHEBI:16526"/>
        <dbReference type="ChEBI" id="CHEBI:64479"/>
        <dbReference type="ChEBI" id="CHEBI:78449"/>
        <dbReference type="ChEBI" id="CHEBI:83989"/>
        <dbReference type="ChEBI" id="CHEBI:138538"/>
        <dbReference type="EC" id="2.3.1.179"/>
    </reaction>
</comment>
<keyword evidence="7" id="KW-0276">Fatty acid metabolism</keyword>
<evidence type="ECO:0000256" key="3">
    <source>
        <dbReference type="ARBA" id="ARBA00012356"/>
    </source>
</evidence>
<feature type="domain" description="Ketosynthase family 3 (KS3)" evidence="17">
    <location>
        <begin position="1"/>
        <end position="405"/>
    </location>
</feature>
<evidence type="ECO:0000256" key="12">
    <source>
        <dbReference type="ARBA" id="ARBA00047318"/>
    </source>
</evidence>
<keyword evidence="9 14" id="KW-0275">Fatty acid biosynthesis</keyword>
<dbReference type="GO" id="GO:0004315">
    <property type="term" value="F:3-oxoacyl-[acyl-carrier-protein] synthase activity"/>
    <property type="evidence" value="ECO:0007669"/>
    <property type="project" value="UniProtKB-EC"/>
</dbReference>
<evidence type="ECO:0000256" key="13">
    <source>
        <dbReference type="ARBA" id="ARBA00047659"/>
    </source>
</evidence>
<comment type="similarity">
    <text evidence="2 14 15">Belongs to the thiolase-like superfamily. Beta-ketoacyl-ACP synthases family.</text>
</comment>
<dbReference type="InterPro" id="IPR014031">
    <property type="entry name" value="Ketoacyl_synth_C"/>
</dbReference>
<evidence type="ECO:0000256" key="8">
    <source>
        <dbReference type="ARBA" id="ARBA00023098"/>
    </source>
</evidence>
<dbReference type="PIRSF" id="PIRSF000447">
    <property type="entry name" value="KAS_II"/>
    <property type="match status" value="1"/>
</dbReference>
<dbReference type="InterPro" id="IPR017568">
    <property type="entry name" value="3-oxoacyl-ACP_synth-2"/>
</dbReference>
<dbReference type="PROSITE" id="PS52004">
    <property type="entry name" value="KS3_2"/>
    <property type="match status" value="1"/>
</dbReference>
<dbReference type="InterPro" id="IPR016039">
    <property type="entry name" value="Thiolase-like"/>
</dbReference>
<evidence type="ECO:0000313" key="19">
    <source>
        <dbReference type="Proteomes" id="UP001519363"/>
    </source>
</evidence>
<comment type="catalytic activity">
    <reaction evidence="13 14">
        <text>a fatty acyl-[ACP] + malonyl-[ACP] + H(+) = a 3-oxoacyl-[ACP] + holo-[ACP] + CO2</text>
        <dbReference type="Rhea" id="RHEA:22836"/>
        <dbReference type="Rhea" id="RHEA-COMP:9623"/>
        <dbReference type="Rhea" id="RHEA-COMP:9685"/>
        <dbReference type="Rhea" id="RHEA-COMP:9916"/>
        <dbReference type="Rhea" id="RHEA-COMP:14125"/>
        <dbReference type="ChEBI" id="CHEBI:15378"/>
        <dbReference type="ChEBI" id="CHEBI:16526"/>
        <dbReference type="ChEBI" id="CHEBI:64479"/>
        <dbReference type="ChEBI" id="CHEBI:78449"/>
        <dbReference type="ChEBI" id="CHEBI:78776"/>
        <dbReference type="ChEBI" id="CHEBI:138651"/>
    </reaction>
</comment>
<evidence type="ECO:0000256" key="2">
    <source>
        <dbReference type="ARBA" id="ARBA00008467"/>
    </source>
</evidence>
<evidence type="ECO:0000256" key="4">
    <source>
        <dbReference type="ARBA" id="ARBA00014657"/>
    </source>
</evidence>
<evidence type="ECO:0000256" key="11">
    <source>
        <dbReference type="ARBA" id="ARBA00024006"/>
    </source>
</evidence>
<feature type="compositionally biased region" description="Basic and acidic residues" evidence="16">
    <location>
        <begin position="209"/>
        <end position="223"/>
    </location>
</feature>
<dbReference type="EC" id="2.3.1.179" evidence="3 14"/>
<evidence type="ECO:0000256" key="15">
    <source>
        <dbReference type="RuleBase" id="RU003694"/>
    </source>
</evidence>
<keyword evidence="6 14" id="KW-0808">Transferase</keyword>
<dbReference type="Pfam" id="PF02801">
    <property type="entry name" value="Ketoacyl-synt_C"/>
    <property type="match status" value="1"/>
</dbReference>
<accession>A0ABS5AN44</accession>
<dbReference type="Pfam" id="PF00109">
    <property type="entry name" value="ketoacyl-synt"/>
    <property type="match status" value="1"/>
</dbReference>
<dbReference type="RefSeq" id="WP_086784481.1">
    <property type="nucleotide sequence ID" value="NZ_JAGIOO010000001.1"/>
</dbReference>
<dbReference type="EMBL" id="JAGIOO010000001">
    <property type="protein sequence ID" value="MBP2477991.1"/>
    <property type="molecule type" value="Genomic_DNA"/>
</dbReference>
<evidence type="ECO:0000256" key="6">
    <source>
        <dbReference type="ARBA" id="ARBA00022679"/>
    </source>
</evidence>
<evidence type="ECO:0000256" key="16">
    <source>
        <dbReference type="SAM" id="MobiDB-lite"/>
    </source>
</evidence>
<evidence type="ECO:0000256" key="1">
    <source>
        <dbReference type="ARBA" id="ARBA00005194"/>
    </source>
</evidence>
<keyword evidence="19" id="KW-1185">Reference proteome</keyword>
<evidence type="ECO:0000256" key="10">
    <source>
        <dbReference type="ARBA" id="ARBA00023315"/>
    </source>
</evidence>
<organism evidence="18 19">
    <name type="scientific">Crossiella equi</name>
    <dbReference type="NCBI Taxonomy" id="130796"/>
    <lineage>
        <taxon>Bacteria</taxon>
        <taxon>Bacillati</taxon>
        <taxon>Actinomycetota</taxon>
        <taxon>Actinomycetes</taxon>
        <taxon>Pseudonocardiales</taxon>
        <taxon>Pseudonocardiaceae</taxon>
        <taxon>Crossiella</taxon>
    </lineage>
</organism>
<dbReference type="InterPro" id="IPR014030">
    <property type="entry name" value="Ketoacyl_synth_N"/>
</dbReference>
<keyword evidence="10 14" id="KW-0012">Acyltransferase</keyword>
<dbReference type="Proteomes" id="UP001519363">
    <property type="component" value="Unassembled WGS sequence"/>
</dbReference>
<comment type="function">
    <text evidence="11 14">Involved in the type II fatty acid elongation cycle. Catalyzes the elongation of a wide range of acyl-ACP by the addition of two carbons from malonyl-ACP to an acyl acceptor. Can efficiently catalyze the conversion of palmitoleoyl-ACP (cis-hexadec-9-enoyl-ACP) to cis-vaccenoyl-ACP (cis-octadec-11-enoyl-ACP), an essential step in the thermal regulation of fatty acid composition.</text>
</comment>
<dbReference type="NCBIfam" id="NF005589">
    <property type="entry name" value="PRK07314.1"/>
    <property type="match status" value="1"/>
</dbReference>
<name>A0ABS5AN44_9PSEU</name>